<sequence>MCSPAPAGSPAYSHAHPPPHWARVQELWARGPRALTAFYRGGWRQVPEGERWWEEAMGGKIEERRRAQLSVVQGVRGGMEGARGLVGA</sequence>
<proteinExistence type="predicted"/>
<evidence type="ECO:0000313" key="2">
    <source>
        <dbReference type="Proteomes" id="UP000298327"/>
    </source>
</evidence>
<organism evidence="1 2">
    <name type="scientific">Dentipellis fragilis</name>
    <dbReference type="NCBI Taxonomy" id="205917"/>
    <lineage>
        <taxon>Eukaryota</taxon>
        <taxon>Fungi</taxon>
        <taxon>Dikarya</taxon>
        <taxon>Basidiomycota</taxon>
        <taxon>Agaricomycotina</taxon>
        <taxon>Agaricomycetes</taxon>
        <taxon>Russulales</taxon>
        <taxon>Hericiaceae</taxon>
        <taxon>Dentipellis</taxon>
    </lineage>
</organism>
<accession>A0A4Y9YXI5</accession>
<dbReference type="OrthoDB" id="265761at2759"/>
<evidence type="ECO:0000313" key="1">
    <source>
        <dbReference type="EMBL" id="TFY66281.1"/>
    </source>
</evidence>
<reference evidence="1 2" key="1">
    <citation type="submission" date="2019-02" db="EMBL/GenBank/DDBJ databases">
        <title>Genome sequencing of the rare red list fungi Dentipellis fragilis.</title>
        <authorList>
            <person name="Buettner E."/>
            <person name="Kellner H."/>
        </authorList>
    </citation>
    <scope>NUCLEOTIDE SEQUENCE [LARGE SCALE GENOMIC DNA]</scope>
    <source>
        <strain evidence="1 2">DSM 105465</strain>
    </source>
</reference>
<keyword evidence="2" id="KW-1185">Reference proteome</keyword>
<name>A0A4Y9YXI5_9AGAM</name>
<protein>
    <submittedName>
        <fullName evidence="1">Uncharacterized protein</fullName>
    </submittedName>
</protein>
<dbReference type="EMBL" id="SEOQ01000261">
    <property type="protein sequence ID" value="TFY66281.1"/>
    <property type="molecule type" value="Genomic_DNA"/>
</dbReference>
<dbReference type="AlphaFoldDB" id="A0A4Y9YXI5"/>
<gene>
    <name evidence="1" type="ORF">EVG20_g4804</name>
</gene>
<comment type="caution">
    <text evidence="1">The sequence shown here is derived from an EMBL/GenBank/DDBJ whole genome shotgun (WGS) entry which is preliminary data.</text>
</comment>
<dbReference type="Proteomes" id="UP000298327">
    <property type="component" value="Unassembled WGS sequence"/>
</dbReference>